<dbReference type="Proteomes" id="UP000610746">
    <property type="component" value="Unassembled WGS sequence"/>
</dbReference>
<sequence length="777" mass="82534">MKNKLILILAFVITLNLYAQNGYIYVHKKATSELASVDFSFNLKQGATNIKSFNLNDQPNALNSFDLGNSHGTGEGQLWAVVNDAISNGSVHDVTGTLYTRAVNATNWTATSVVTARSVDGIGTNSAVYSDDIGAVYIYNGTSFSKIWEPTAHSNIRIVDVASGGDGKTIVAVGSGGKIYKYTGSGTTDSWIQYSSATIVNAIRADINPTPTNQEVVFVSNNDTNVYKFPGDNTAATVTIIPALTDMITIGSYQKDVAVSNDGTIYSNFTNSEGTNVVFEYTAGGGWINNVRSRGLTGLTAGVGNQVWGINKVNADIIKHTIFSRLNSGLWLDDERLRTNVANGNSIMIPVSAGTYTLSEIDVAGWNNNNILIYDPTTNSSSDVSTSTATINVAAGEVVHVVYGNALENSIVSPSLCSINNILTFGQGTSDFGPAISGFTSYHYLDQGFVSDGYYSLAKNSANWTGNTTLLNHTSTEPNGYFAIFNASYATDDFFRQTVTGLSIGTTYDFSFWVADLSPNVPIRPNITMGIADAATGVLLNSINTGDISTTIWKQYTFTFTATSTVGEIFLKNNSIGGSGNDLAIDDVTFAPSPIALPAILPAGAYLCSSKSVPDTYTFSNGQLDGVWSTDQPSLLNINSVTGVATTIYGATGTANIIYTYTSSSGCTSVVKNLVTVGNCVCYDDANKTAPGSAVKQGVTLLQRAGTDNGNWPMIRKSGFTALESNTKGFVITRATTTEITNIVSPQDGMMVYDTVAKCLKLYDGSTWSCFVTPTCP</sequence>
<organism evidence="3 4">
    <name type="scientific">Frigoriflavimonas asaccharolytica</name>
    <dbReference type="NCBI Taxonomy" id="2735899"/>
    <lineage>
        <taxon>Bacteria</taxon>
        <taxon>Pseudomonadati</taxon>
        <taxon>Bacteroidota</taxon>
        <taxon>Flavobacteriia</taxon>
        <taxon>Flavobacteriales</taxon>
        <taxon>Weeksellaceae</taxon>
        <taxon>Frigoriflavimonas</taxon>
    </lineage>
</organism>
<name>A0A8J8GBI9_9FLAO</name>
<comment type="caution">
    <text evidence="3">The sequence shown here is derived from an EMBL/GenBank/DDBJ whole genome shotgun (WGS) entry which is preliminary data.</text>
</comment>
<dbReference type="InterPro" id="IPR003305">
    <property type="entry name" value="CenC_carb-bd"/>
</dbReference>
<dbReference type="RefSeq" id="WP_173779756.1">
    <property type="nucleotide sequence ID" value="NZ_JABSNO010000017.1"/>
</dbReference>
<gene>
    <name evidence="3" type="ORF">HNQ03_002266</name>
</gene>
<dbReference type="Gene3D" id="2.60.120.260">
    <property type="entry name" value="Galactose-binding domain-like"/>
    <property type="match status" value="1"/>
</dbReference>
<dbReference type="EMBL" id="JABSNO010000017">
    <property type="protein sequence ID" value="NRS93179.1"/>
    <property type="molecule type" value="Genomic_DNA"/>
</dbReference>
<evidence type="ECO:0000256" key="1">
    <source>
        <dbReference type="ARBA" id="ARBA00022801"/>
    </source>
</evidence>
<dbReference type="AlphaFoldDB" id="A0A8J8GBI9"/>
<reference evidence="3" key="1">
    <citation type="submission" date="2020-05" db="EMBL/GenBank/DDBJ databases">
        <title>Genomic Encyclopedia of Type Strains, Phase IV (KMG-V): Genome sequencing to study the core and pangenomes of soil and plant-associated prokaryotes.</title>
        <authorList>
            <person name="Whitman W."/>
        </authorList>
    </citation>
    <scope>NUCLEOTIDE SEQUENCE</scope>
    <source>
        <strain evidence="3">16F</strain>
    </source>
</reference>
<protein>
    <recommendedName>
        <fullName evidence="2">CBM-cenC domain-containing protein</fullName>
    </recommendedName>
</protein>
<evidence type="ECO:0000259" key="2">
    <source>
        <dbReference type="Pfam" id="PF02018"/>
    </source>
</evidence>
<evidence type="ECO:0000313" key="4">
    <source>
        <dbReference type="Proteomes" id="UP000610746"/>
    </source>
</evidence>
<feature type="domain" description="CBM-cenC" evidence="2">
    <location>
        <begin position="462"/>
        <end position="565"/>
    </location>
</feature>
<proteinExistence type="predicted"/>
<dbReference type="InterPro" id="IPR008979">
    <property type="entry name" value="Galactose-bd-like_sf"/>
</dbReference>
<dbReference type="SUPFAM" id="SSF49785">
    <property type="entry name" value="Galactose-binding domain-like"/>
    <property type="match status" value="1"/>
</dbReference>
<dbReference type="SUPFAM" id="SSF82171">
    <property type="entry name" value="DPP6 N-terminal domain-like"/>
    <property type="match status" value="1"/>
</dbReference>
<dbReference type="Pfam" id="PF02018">
    <property type="entry name" value="CBM_4_9"/>
    <property type="match status" value="1"/>
</dbReference>
<dbReference type="GO" id="GO:0016798">
    <property type="term" value="F:hydrolase activity, acting on glycosyl bonds"/>
    <property type="evidence" value="ECO:0007669"/>
    <property type="project" value="InterPro"/>
</dbReference>
<accession>A0A8J8GBI9</accession>
<keyword evidence="4" id="KW-1185">Reference proteome</keyword>
<evidence type="ECO:0000313" key="3">
    <source>
        <dbReference type="EMBL" id="NRS93179.1"/>
    </source>
</evidence>
<keyword evidence="1" id="KW-0378">Hydrolase</keyword>